<dbReference type="EMBL" id="AP027142">
    <property type="protein sequence ID" value="BDV32550.1"/>
    <property type="molecule type" value="Genomic_DNA"/>
</dbReference>
<organism evidence="8 9">
    <name type="scientific">Methylocystis iwaonis</name>
    <dbReference type="NCBI Taxonomy" id="2885079"/>
    <lineage>
        <taxon>Bacteria</taxon>
        <taxon>Pseudomonadati</taxon>
        <taxon>Pseudomonadota</taxon>
        <taxon>Alphaproteobacteria</taxon>
        <taxon>Hyphomicrobiales</taxon>
        <taxon>Methylocystaceae</taxon>
        <taxon>Methylocystis</taxon>
    </lineage>
</organism>
<evidence type="ECO:0000313" key="9">
    <source>
        <dbReference type="Proteomes" id="UP001317629"/>
    </source>
</evidence>
<feature type="transmembrane region" description="Helical" evidence="7">
    <location>
        <begin position="132"/>
        <end position="156"/>
    </location>
</feature>
<accession>A0ABN6V931</accession>
<evidence type="ECO:0000313" key="8">
    <source>
        <dbReference type="EMBL" id="BDV32550.1"/>
    </source>
</evidence>
<sequence length="161" mass="18165">MRLFHSIAHYLDAIPYSVLALVLRFVAARPFFISGQTKIEGPTIGGEYFGYDMTIQIPTSLRDATVTLFENDYKLPFLPPEKAALLTAGLEFILPLLVFLGLATRISALGLLIMTLVIQFFVYPDAWWTAHVYWATLLLILVARGPGKISLDFLLFRERRA</sequence>
<comment type="subcellular location">
    <subcellularLocation>
        <location evidence="1">Cell membrane</location>
        <topology evidence="1">Multi-pass membrane protein</topology>
    </subcellularLocation>
</comment>
<feature type="transmembrane region" description="Helical" evidence="7">
    <location>
        <begin position="83"/>
        <end position="102"/>
    </location>
</feature>
<evidence type="ECO:0000256" key="7">
    <source>
        <dbReference type="SAM" id="Phobius"/>
    </source>
</evidence>
<evidence type="ECO:0008006" key="10">
    <source>
        <dbReference type="Google" id="ProtNLM"/>
    </source>
</evidence>
<feature type="transmembrane region" description="Helical" evidence="7">
    <location>
        <begin position="7"/>
        <end position="27"/>
    </location>
</feature>
<keyword evidence="5 7" id="KW-1133">Transmembrane helix</keyword>
<comment type="similarity">
    <text evidence="2">Belongs to the DoxX family.</text>
</comment>
<evidence type="ECO:0000256" key="6">
    <source>
        <dbReference type="ARBA" id="ARBA00023136"/>
    </source>
</evidence>
<evidence type="ECO:0000256" key="3">
    <source>
        <dbReference type="ARBA" id="ARBA00022475"/>
    </source>
</evidence>
<dbReference type="Pfam" id="PF07681">
    <property type="entry name" value="DoxX"/>
    <property type="match status" value="1"/>
</dbReference>
<evidence type="ECO:0000256" key="2">
    <source>
        <dbReference type="ARBA" id="ARBA00006679"/>
    </source>
</evidence>
<dbReference type="RefSeq" id="WP_281929661.1">
    <property type="nucleotide sequence ID" value="NZ_AP027142.1"/>
</dbReference>
<dbReference type="PANTHER" id="PTHR33452:SF1">
    <property type="entry name" value="INNER MEMBRANE PROTEIN YPHA-RELATED"/>
    <property type="match status" value="1"/>
</dbReference>
<evidence type="ECO:0000256" key="1">
    <source>
        <dbReference type="ARBA" id="ARBA00004651"/>
    </source>
</evidence>
<evidence type="ECO:0000256" key="4">
    <source>
        <dbReference type="ARBA" id="ARBA00022692"/>
    </source>
</evidence>
<dbReference type="PANTHER" id="PTHR33452">
    <property type="entry name" value="OXIDOREDUCTASE CATD-RELATED"/>
    <property type="match status" value="1"/>
</dbReference>
<keyword evidence="3" id="KW-1003">Cell membrane</keyword>
<dbReference type="InterPro" id="IPR051907">
    <property type="entry name" value="DoxX-like_oxidoreductase"/>
</dbReference>
<name>A0ABN6V931_9HYPH</name>
<keyword evidence="6 7" id="KW-0472">Membrane</keyword>
<dbReference type="InterPro" id="IPR032808">
    <property type="entry name" value="DoxX"/>
</dbReference>
<gene>
    <name evidence="8" type="ORF">SS37A_00790</name>
</gene>
<keyword evidence="4 7" id="KW-0812">Transmembrane</keyword>
<protein>
    <recommendedName>
        <fullName evidence="10">DoxX family protein</fullName>
    </recommendedName>
</protein>
<reference evidence="8 9" key="1">
    <citation type="journal article" date="2023" name="Int. J. Syst. Evol. Microbiol.">
        <title>Methylocystis iwaonis sp. nov., a type II methane-oxidizing bacterium from surface soil of a rice paddy field in Japan, and emended description of the genus Methylocystis (ex Whittenbury et al. 1970) Bowman et al. 1993.</title>
        <authorList>
            <person name="Kaise H."/>
            <person name="Sawadogo J.B."/>
            <person name="Alam M.S."/>
            <person name="Ueno C."/>
            <person name="Dianou D."/>
            <person name="Shinjo R."/>
            <person name="Asakawa S."/>
        </authorList>
    </citation>
    <scope>NUCLEOTIDE SEQUENCE [LARGE SCALE GENOMIC DNA]</scope>
    <source>
        <strain evidence="8 9">SS37A-Re</strain>
    </source>
</reference>
<dbReference type="Proteomes" id="UP001317629">
    <property type="component" value="Chromosome"/>
</dbReference>
<proteinExistence type="inferred from homology"/>
<evidence type="ECO:0000256" key="5">
    <source>
        <dbReference type="ARBA" id="ARBA00022989"/>
    </source>
</evidence>
<feature type="transmembrane region" description="Helical" evidence="7">
    <location>
        <begin position="109"/>
        <end position="126"/>
    </location>
</feature>
<keyword evidence="9" id="KW-1185">Reference proteome</keyword>